<comment type="caution">
    <text evidence="1">The sequence shown here is derived from an EMBL/GenBank/DDBJ whole genome shotgun (WGS) entry which is preliminary data.</text>
</comment>
<keyword evidence="2" id="KW-1185">Reference proteome</keyword>
<reference evidence="2" key="2">
    <citation type="journal article" date="2018" name="Mol. Plant Microbe Interact.">
        <title>Genome sequence resources for the wheat stripe rust pathogen (Puccinia striiformis f. sp. tritici) and the barley stripe rust pathogen (Puccinia striiformis f. sp. hordei).</title>
        <authorList>
            <person name="Xia C."/>
            <person name="Wang M."/>
            <person name="Yin C."/>
            <person name="Cornejo O.E."/>
            <person name="Hulbert S.H."/>
            <person name="Chen X."/>
        </authorList>
    </citation>
    <scope>NUCLEOTIDE SEQUENCE [LARGE SCALE GENOMIC DNA]</scope>
    <source>
        <strain evidence="2">93-210</strain>
    </source>
</reference>
<sequence>MTSSIDQVVGQAESLSLPQLIQTGTQHQPRSSKEWSTEFPPLLLLLPSSNSPASSQETQTKAKQRKKMNAMSTLSAALPSNTEAVPPTTTSNSQQQHRHRPGGTFSRFELTGKVAVISGGARGLGYEMARGLCEAGLAGIAILDILSEFGESAIKELHADFGLTASYYKVDVRDHNAVEEVINGVVRDFGSVDILLCSAGVSDNIAAEDYPADRFKRVIDINLNGVFFCAQSCAKHMISSGRGGSIIFIGSMSGRIVNYPQPQCAYNASKAAVIHLMKSLAAEWAPHKIRCNSISPGYMNTLLVEKFDPLLKKTWFERTPVGRMGHVSDLNGGALYLASDASSFTTGTDLLIDGGYCTW</sequence>
<evidence type="ECO:0000313" key="2">
    <source>
        <dbReference type="Proteomes" id="UP001060170"/>
    </source>
</evidence>
<dbReference type="EMBL" id="CM045870">
    <property type="protein sequence ID" value="KAI7954172.1"/>
    <property type="molecule type" value="Genomic_DNA"/>
</dbReference>
<gene>
    <name evidence="1" type="ORF">MJO28_006719</name>
</gene>
<accession>A0ACC0EJY6</accession>
<name>A0ACC0EJY6_9BASI</name>
<dbReference type="Proteomes" id="UP001060170">
    <property type="component" value="Chromosome 6"/>
</dbReference>
<reference evidence="2" key="1">
    <citation type="journal article" date="2018" name="BMC Genomics">
        <title>Genomic insights into host adaptation between the wheat stripe rust pathogen (Puccinia striiformis f. sp. tritici) and the barley stripe rust pathogen (Puccinia striiformis f. sp. hordei).</title>
        <authorList>
            <person name="Xia C."/>
            <person name="Wang M."/>
            <person name="Yin C."/>
            <person name="Cornejo O.E."/>
            <person name="Hulbert S.H."/>
            <person name="Chen X."/>
        </authorList>
    </citation>
    <scope>NUCLEOTIDE SEQUENCE [LARGE SCALE GENOMIC DNA]</scope>
    <source>
        <strain evidence="2">93-210</strain>
    </source>
</reference>
<proteinExistence type="predicted"/>
<reference evidence="1 2" key="3">
    <citation type="journal article" date="2022" name="Microbiol. Spectr.">
        <title>Folding features and dynamics of 3D genome architecture in plant fungal pathogens.</title>
        <authorList>
            <person name="Xia C."/>
        </authorList>
    </citation>
    <scope>NUCLEOTIDE SEQUENCE [LARGE SCALE GENOMIC DNA]</scope>
    <source>
        <strain evidence="1 2">93-210</strain>
    </source>
</reference>
<protein>
    <submittedName>
        <fullName evidence="1">Uncharacterized protein</fullName>
    </submittedName>
</protein>
<organism evidence="1 2">
    <name type="scientific">Puccinia striiformis f. sp. tritici</name>
    <dbReference type="NCBI Taxonomy" id="168172"/>
    <lineage>
        <taxon>Eukaryota</taxon>
        <taxon>Fungi</taxon>
        <taxon>Dikarya</taxon>
        <taxon>Basidiomycota</taxon>
        <taxon>Pucciniomycotina</taxon>
        <taxon>Pucciniomycetes</taxon>
        <taxon>Pucciniales</taxon>
        <taxon>Pucciniaceae</taxon>
        <taxon>Puccinia</taxon>
    </lineage>
</organism>
<evidence type="ECO:0000313" key="1">
    <source>
        <dbReference type="EMBL" id="KAI7954172.1"/>
    </source>
</evidence>